<evidence type="ECO:0008006" key="3">
    <source>
        <dbReference type="Google" id="ProtNLM"/>
    </source>
</evidence>
<dbReference type="EMBL" id="AFWV01000002">
    <property type="protein sequence ID" value="EGV20071.1"/>
    <property type="molecule type" value="Genomic_DNA"/>
</dbReference>
<proteinExistence type="predicted"/>
<organism evidence="1 2">
    <name type="scientific">Thiocapsa marina 5811</name>
    <dbReference type="NCBI Taxonomy" id="768671"/>
    <lineage>
        <taxon>Bacteria</taxon>
        <taxon>Pseudomonadati</taxon>
        <taxon>Pseudomonadota</taxon>
        <taxon>Gammaproteobacteria</taxon>
        <taxon>Chromatiales</taxon>
        <taxon>Chromatiaceae</taxon>
        <taxon>Thiocapsa</taxon>
    </lineage>
</organism>
<dbReference type="AlphaFoldDB" id="F9U745"/>
<accession>F9U745</accession>
<protein>
    <recommendedName>
        <fullName evidence="3">EAL domain-containing protein</fullName>
    </recommendedName>
</protein>
<dbReference type="STRING" id="768671.ThimaDRAFT_0747"/>
<sequence length="56" mass="6188">MAWITDVLRTEFCDEGQGYLYGRPLAAAAFPESWSIMEGVRVPTDQTAAARKPEPS</sequence>
<keyword evidence="2" id="KW-1185">Reference proteome</keyword>
<reference evidence="1 2" key="1">
    <citation type="submission" date="2011-06" db="EMBL/GenBank/DDBJ databases">
        <title>The draft genome of Thiocapsa marina 5811.</title>
        <authorList>
            <consortium name="US DOE Joint Genome Institute (JGI-PGF)"/>
            <person name="Lucas S."/>
            <person name="Han J."/>
            <person name="Cheng J.-F."/>
            <person name="Goodwin L."/>
            <person name="Pitluck S."/>
            <person name="Peters L."/>
            <person name="Land M.L."/>
            <person name="Hauser L."/>
            <person name="Vogl K."/>
            <person name="Liu Z."/>
            <person name="Imhoff J."/>
            <person name="Thiel V."/>
            <person name="Frigaard N.-U."/>
            <person name="Bryant D."/>
            <person name="Woyke T.J."/>
        </authorList>
    </citation>
    <scope>NUCLEOTIDE SEQUENCE [LARGE SCALE GENOMIC DNA]</scope>
    <source>
        <strain evidence="1 2">5811</strain>
    </source>
</reference>
<dbReference type="Proteomes" id="UP000005459">
    <property type="component" value="Unassembled WGS sequence"/>
</dbReference>
<gene>
    <name evidence="1" type="ORF">ThimaDRAFT_0747</name>
</gene>
<name>F9U745_9GAMM</name>
<evidence type="ECO:0000313" key="2">
    <source>
        <dbReference type="Proteomes" id="UP000005459"/>
    </source>
</evidence>
<evidence type="ECO:0000313" key="1">
    <source>
        <dbReference type="EMBL" id="EGV20071.1"/>
    </source>
</evidence>